<protein>
    <submittedName>
        <fullName evidence="1">Uncharacterized protein</fullName>
    </submittedName>
</protein>
<organism evidence="1 2">
    <name type="scientific">Colletotrichum abscissum</name>
    <dbReference type="NCBI Taxonomy" id="1671311"/>
    <lineage>
        <taxon>Eukaryota</taxon>
        <taxon>Fungi</taxon>
        <taxon>Dikarya</taxon>
        <taxon>Ascomycota</taxon>
        <taxon>Pezizomycotina</taxon>
        <taxon>Sordariomycetes</taxon>
        <taxon>Hypocreomycetidae</taxon>
        <taxon>Glomerellales</taxon>
        <taxon>Glomerellaceae</taxon>
        <taxon>Colletotrichum</taxon>
        <taxon>Colletotrichum acutatum species complex</taxon>
    </lineage>
</organism>
<evidence type="ECO:0000313" key="1">
    <source>
        <dbReference type="EMBL" id="KAI3545711.1"/>
    </source>
</evidence>
<reference evidence="1" key="1">
    <citation type="submission" date="2019-01" db="EMBL/GenBank/DDBJ databases">
        <title>Colletotrichum abscissum LGMF1257.</title>
        <authorList>
            <person name="Baroncelli R."/>
        </authorList>
    </citation>
    <scope>NUCLEOTIDE SEQUENCE</scope>
    <source>
        <strain evidence="1">Ca142</strain>
    </source>
</reference>
<dbReference type="EMBL" id="SDAQ01000060">
    <property type="protein sequence ID" value="KAI3545711.1"/>
    <property type="molecule type" value="Genomic_DNA"/>
</dbReference>
<proteinExistence type="predicted"/>
<name>A0A9Q0AYH3_9PEZI</name>
<gene>
    <name evidence="1" type="ORF">CABS02_09249</name>
</gene>
<sequence length="102" mass="11404">MSQATLPPRLDSTSHAMHISLQSSHQLAYVKPRKLQVRGQVRTRSSRVDKHVSRRFSWLTSAGHLRKAAGKGDRPRQCSLDGGRKSGVSIELYTLTTSFPTF</sequence>
<dbReference type="AlphaFoldDB" id="A0A9Q0AYH3"/>
<comment type="caution">
    <text evidence="1">The sequence shown here is derived from an EMBL/GenBank/DDBJ whole genome shotgun (WGS) entry which is preliminary data.</text>
</comment>
<accession>A0A9Q0AYH3</accession>
<keyword evidence="2" id="KW-1185">Reference proteome</keyword>
<dbReference type="OrthoDB" id="10425277at2759"/>
<evidence type="ECO:0000313" key="2">
    <source>
        <dbReference type="Proteomes" id="UP001056436"/>
    </source>
</evidence>
<dbReference type="Proteomes" id="UP001056436">
    <property type="component" value="Unassembled WGS sequence"/>
</dbReference>